<dbReference type="InterPro" id="IPR001623">
    <property type="entry name" value="DnaJ_domain"/>
</dbReference>
<dbReference type="Proteomes" id="UP001420932">
    <property type="component" value="Unassembled WGS sequence"/>
</dbReference>
<keyword evidence="2" id="KW-1185">Reference proteome</keyword>
<accession>A0AAP0LDW7</accession>
<dbReference type="EMBL" id="JBBNAF010000001">
    <property type="protein sequence ID" value="KAK9169392.1"/>
    <property type="molecule type" value="Genomic_DNA"/>
</dbReference>
<sequence length="181" mass="20426">MHAQSLLLKISLQTRSGTTTKGLKRNARKMQAYLLLAPICIESSVAVSSIFTENLFLSTRFCSKQWNRRSRTGRSGAVVASAATNNQQDHYAVLGLSSSATLADIKKAYRLLARKRNISPFNRKRVSFSLCHFIVAAMPTWENSVNVEYMEIWKDFVVSWLLYNILRHNAVICCALAFGYL</sequence>
<dbReference type="CDD" id="cd06257">
    <property type="entry name" value="DnaJ"/>
    <property type="match status" value="1"/>
</dbReference>
<gene>
    <name evidence="1" type="ORF">Syun_001532</name>
</gene>
<dbReference type="Gene3D" id="1.10.287.110">
    <property type="entry name" value="DnaJ domain"/>
    <property type="match status" value="1"/>
</dbReference>
<evidence type="ECO:0000313" key="1">
    <source>
        <dbReference type="EMBL" id="KAK9169392.1"/>
    </source>
</evidence>
<proteinExistence type="predicted"/>
<evidence type="ECO:0008006" key="3">
    <source>
        <dbReference type="Google" id="ProtNLM"/>
    </source>
</evidence>
<reference evidence="1 2" key="1">
    <citation type="submission" date="2024-01" db="EMBL/GenBank/DDBJ databases">
        <title>Genome assemblies of Stephania.</title>
        <authorList>
            <person name="Yang L."/>
        </authorList>
    </citation>
    <scope>NUCLEOTIDE SEQUENCE [LARGE SCALE GENOMIC DNA]</scope>
    <source>
        <strain evidence="1">YNDBR</strain>
        <tissue evidence="1">Leaf</tissue>
    </source>
</reference>
<name>A0AAP0LDW7_9MAGN</name>
<evidence type="ECO:0000313" key="2">
    <source>
        <dbReference type="Proteomes" id="UP001420932"/>
    </source>
</evidence>
<dbReference type="SUPFAM" id="SSF46565">
    <property type="entry name" value="Chaperone J-domain"/>
    <property type="match status" value="1"/>
</dbReference>
<organism evidence="1 2">
    <name type="scientific">Stephania yunnanensis</name>
    <dbReference type="NCBI Taxonomy" id="152371"/>
    <lineage>
        <taxon>Eukaryota</taxon>
        <taxon>Viridiplantae</taxon>
        <taxon>Streptophyta</taxon>
        <taxon>Embryophyta</taxon>
        <taxon>Tracheophyta</taxon>
        <taxon>Spermatophyta</taxon>
        <taxon>Magnoliopsida</taxon>
        <taxon>Ranunculales</taxon>
        <taxon>Menispermaceae</taxon>
        <taxon>Menispermoideae</taxon>
        <taxon>Cissampelideae</taxon>
        <taxon>Stephania</taxon>
    </lineage>
</organism>
<comment type="caution">
    <text evidence="1">The sequence shown here is derived from an EMBL/GenBank/DDBJ whole genome shotgun (WGS) entry which is preliminary data.</text>
</comment>
<protein>
    <recommendedName>
        <fullName evidence="3">J domain-containing protein</fullName>
    </recommendedName>
</protein>
<dbReference type="AlphaFoldDB" id="A0AAP0LDW7"/>
<dbReference type="InterPro" id="IPR036869">
    <property type="entry name" value="J_dom_sf"/>
</dbReference>